<feature type="compositionally biased region" description="Basic residues" evidence="2">
    <location>
        <begin position="323"/>
        <end position="332"/>
    </location>
</feature>
<feature type="region of interest" description="Disordered" evidence="2">
    <location>
        <begin position="304"/>
        <end position="373"/>
    </location>
</feature>
<feature type="compositionally biased region" description="Basic and acidic residues" evidence="2">
    <location>
        <begin position="210"/>
        <end position="239"/>
    </location>
</feature>
<dbReference type="OrthoDB" id="10252032at2759"/>
<evidence type="ECO:0000313" key="5">
    <source>
        <dbReference type="Proteomes" id="UP000188320"/>
    </source>
</evidence>
<dbReference type="GO" id="GO:0000447">
    <property type="term" value="P:endonucleolytic cleavage in ITS1 to separate SSU-rRNA from 5.8S rRNA and LSU-rRNA from tricistronic rRNA transcript (SSU-rRNA, 5.8S rRNA, LSU-rRNA)"/>
    <property type="evidence" value="ECO:0007669"/>
    <property type="project" value="TreeGrafter"/>
</dbReference>
<dbReference type="PANTHER" id="PTHR14490:SF5">
    <property type="entry name" value="PROTEIN KRI1 HOMOLOG"/>
    <property type="match status" value="1"/>
</dbReference>
<feature type="region of interest" description="Disordered" evidence="2">
    <location>
        <begin position="34"/>
        <end position="55"/>
    </location>
</feature>
<feature type="compositionally biased region" description="Basic residues" evidence="2">
    <location>
        <begin position="494"/>
        <end position="504"/>
    </location>
</feature>
<dbReference type="EMBL" id="LSSK01000601">
    <property type="protein sequence ID" value="OMH82764.1"/>
    <property type="molecule type" value="Genomic_DNA"/>
</dbReference>
<dbReference type="Pfam" id="PF12936">
    <property type="entry name" value="Kri1_C"/>
    <property type="match status" value="1"/>
</dbReference>
<feature type="compositionally biased region" description="Acidic residues" evidence="2">
    <location>
        <begin position="86"/>
        <end position="97"/>
    </location>
</feature>
<evidence type="ECO:0000313" key="4">
    <source>
        <dbReference type="EMBL" id="OMH82764.1"/>
    </source>
</evidence>
<evidence type="ECO:0000256" key="1">
    <source>
        <dbReference type="ARBA" id="ARBA00007473"/>
    </source>
</evidence>
<feature type="region of interest" description="Disordered" evidence="2">
    <location>
        <begin position="190"/>
        <end position="239"/>
    </location>
</feature>
<feature type="domain" description="Kri1-like C-terminal" evidence="3">
    <location>
        <begin position="377"/>
        <end position="460"/>
    </location>
</feature>
<dbReference type="PANTHER" id="PTHR14490">
    <property type="entry name" value="ZINC FINGER, ZZ TYPE"/>
    <property type="match status" value="1"/>
</dbReference>
<dbReference type="InterPro" id="IPR024626">
    <property type="entry name" value="Kri1-like_C"/>
</dbReference>
<sequence>MYEGAENVEEMKLLRAVARQKRYGKVGSTVLEYVSDSDDEDMSSSSEEDEVGEIATPQIDLQILKTLEAIKKKDDSIYDQKTNFFSDDEDDDQEEGDLFSKKVKSENEIQQEEDDYKQFLIENLGGKNSSAALEELDFFKDSKTDPDKAFLVDYILNRGWVEKEKRRPNYEQIVNDELDEVVEYEAETFESQFGHRHQEPGGTSIQTHSRTIDDSVRREDNKRKLARNKVAERKKQEKEQKFEELKRLKNLKKAEIMEKLAVIKEITGNKNIGFGEIDLEGDYDPDKYDTQMNSVFGNDYYLQDDKKKPQWDDDIDIDDIVAPKKKSKKSKDKGKSTEPDVEMDADYLPGGEMYDESNGLSESHQEVSLDDDQHKEQLKAALDEYHQLDYEDIIGGNIPTRFKYHNSKSIDYGLTPAEILLADEKDLNEYYSLKKLAPFRPQHKASSDLAKTESKKRKYMLKLLKKNLSQNYKAWEQEFSAYNNANSSNNSHHGTNKKKRKSAN</sequence>
<feature type="region of interest" description="Disordered" evidence="2">
    <location>
        <begin position="82"/>
        <end position="110"/>
    </location>
</feature>
<proteinExistence type="inferred from homology"/>
<organism evidence="4 5">
    <name type="scientific">Zancudomyces culisetae</name>
    <name type="common">Gut fungus</name>
    <name type="synonym">Smittium culisetae</name>
    <dbReference type="NCBI Taxonomy" id="1213189"/>
    <lineage>
        <taxon>Eukaryota</taxon>
        <taxon>Fungi</taxon>
        <taxon>Fungi incertae sedis</taxon>
        <taxon>Zoopagomycota</taxon>
        <taxon>Kickxellomycotina</taxon>
        <taxon>Harpellomycetes</taxon>
        <taxon>Harpellales</taxon>
        <taxon>Legeriomycetaceae</taxon>
        <taxon>Zancudomyces</taxon>
    </lineage>
</organism>
<comment type="caution">
    <text evidence="4">The sequence shown here is derived from an EMBL/GenBank/DDBJ whole genome shotgun (WGS) entry which is preliminary data.</text>
</comment>
<keyword evidence="5" id="KW-1185">Reference proteome</keyword>
<evidence type="ECO:0000259" key="3">
    <source>
        <dbReference type="Pfam" id="PF12936"/>
    </source>
</evidence>
<feature type="compositionally biased region" description="Basic and acidic residues" evidence="2">
    <location>
        <begin position="363"/>
        <end position="373"/>
    </location>
</feature>
<dbReference type="GO" id="GO:0005730">
    <property type="term" value="C:nucleolus"/>
    <property type="evidence" value="ECO:0007669"/>
    <property type="project" value="TreeGrafter"/>
</dbReference>
<dbReference type="AlphaFoldDB" id="A0A1R1PP80"/>
<gene>
    <name evidence="4" type="ORF">AX774_g3733</name>
</gene>
<comment type="similarity">
    <text evidence="1">Belongs to the KRI1 family.</text>
</comment>
<feature type="compositionally biased region" description="Basic and acidic residues" evidence="2">
    <location>
        <begin position="98"/>
        <end position="107"/>
    </location>
</feature>
<dbReference type="InterPro" id="IPR018034">
    <property type="entry name" value="Kri1"/>
</dbReference>
<accession>A0A1R1PP80</accession>
<feature type="compositionally biased region" description="Low complexity" evidence="2">
    <location>
        <begin position="482"/>
        <end position="491"/>
    </location>
</feature>
<evidence type="ECO:0000256" key="2">
    <source>
        <dbReference type="SAM" id="MobiDB-lite"/>
    </source>
</evidence>
<protein>
    <submittedName>
        <fullName evidence="4">Protein KRI1-like protein</fullName>
    </submittedName>
</protein>
<dbReference type="GO" id="GO:0030686">
    <property type="term" value="C:90S preribosome"/>
    <property type="evidence" value="ECO:0007669"/>
    <property type="project" value="TreeGrafter"/>
</dbReference>
<feature type="compositionally biased region" description="Acidic residues" evidence="2">
    <location>
        <begin position="35"/>
        <end position="52"/>
    </location>
</feature>
<feature type="region of interest" description="Disordered" evidence="2">
    <location>
        <begin position="482"/>
        <end position="504"/>
    </location>
</feature>
<name>A0A1R1PP80_ZANCU</name>
<reference evidence="5" key="1">
    <citation type="submission" date="2017-01" db="EMBL/GenBank/DDBJ databases">
        <authorList>
            <person name="Wang Y."/>
            <person name="White M."/>
            <person name="Kvist S."/>
            <person name="Moncalvo J.-M."/>
        </authorList>
    </citation>
    <scope>NUCLEOTIDE SEQUENCE [LARGE SCALE GENOMIC DNA]</scope>
    <source>
        <strain evidence="5">COL-18-3</strain>
    </source>
</reference>
<dbReference type="Pfam" id="PF05178">
    <property type="entry name" value="Kri1"/>
    <property type="match status" value="1"/>
</dbReference>
<dbReference type="Proteomes" id="UP000188320">
    <property type="component" value="Unassembled WGS sequence"/>
</dbReference>